<feature type="region of interest" description="Disordered" evidence="1">
    <location>
        <begin position="1"/>
        <end position="22"/>
    </location>
</feature>
<evidence type="ECO:0000313" key="3">
    <source>
        <dbReference type="Proteomes" id="UP000499080"/>
    </source>
</evidence>
<comment type="caution">
    <text evidence="2">The sequence shown here is derived from an EMBL/GenBank/DDBJ whole genome shotgun (WGS) entry which is preliminary data.</text>
</comment>
<sequence>MLDSGPEGPRFKSKYCQSGDSQATNTQQLFSVQLIDENTTNHINSFFCYIPQRAALQILQPAALTFQKSMTHFIAQSLLVSAHKHCGQQSAHMHAAHGSAQLSLP</sequence>
<gene>
    <name evidence="2" type="ORF">AVEN_165876_1</name>
</gene>
<organism evidence="2 3">
    <name type="scientific">Araneus ventricosus</name>
    <name type="common">Orbweaver spider</name>
    <name type="synonym">Epeira ventricosa</name>
    <dbReference type="NCBI Taxonomy" id="182803"/>
    <lineage>
        <taxon>Eukaryota</taxon>
        <taxon>Metazoa</taxon>
        <taxon>Ecdysozoa</taxon>
        <taxon>Arthropoda</taxon>
        <taxon>Chelicerata</taxon>
        <taxon>Arachnida</taxon>
        <taxon>Araneae</taxon>
        <taxon>Araneomorphae</taxon>
        <taxon>Entelegynae</taxon>
        <taxon>Araneoidea</taxon>
        <taxon>Araneidae</taxon>
        <taxon>Araneus</taxon>
    </lineage>
</organism>
<dbReference type="Proteomes" id="UP000499080">
    <property type="component" value="Unassembled WGS sequence"/>
</dbReference>
<dbReference type="AlphaFoldDB" id="A0A4Y2K6X0"/>
<evidence type="ECO:0000256" key="1">
    <source>
        <dbReference type="SAM" id="MobiDB-lite"/>
    </source>
</evidence>
<proteinExistence type="predicted"/>
<keyword evidence="3" id="KW-1185">Reference proteome</keyword>
<protein>
    <submittedName>
        <fullName evidence="2">Uncharacterized protein</fullName>
    </submittedName>
</protein>
<name>A0A4Y2K6X0_ARAVE</name>
<evidence type="ECO:0000313" key="2">
    <source>
        <dbReference type="EMBL" id="GBM97618.1"/>
    </source>
</evidence>
<dbReference type="EMBL" id="BGPR01004251">
    <property type="protein sequence ID" value="GBM97618.1"/>
    <property type="molecule type" value="Genomic_DNA"/>
</dbReference>
<reference evidence="2 3" key="1">
    <citation type="journal article" date="2019" name="Sci. Rep.">
        <title>Orb-weaving spider Araneus ventricosus genome elucidates the spidroin gene catalogue.</title>
        <authorList>
            <person name="Kono N."/>
            <person name="Nakamura H."/>
            <person name="Ohtoshi R."/>
            <person name="Moran D.A.P."/>
            <person name="Shinohara A."/>
            <person name="Yoshida Y."/>
            <person name="Fujiwara M."/>
            <person name="Mori M."/>
            <person name="Tomita M."/>
            <person name="Arakawa K."/>
        </authorList>
    </citation>
    <scope>NUCLEOTIDE SEQUENCE [LARGE SCALE GENOMIC DNA]</scope>
</reference>
<accession>A0A4Y2K6X0</accession>